<reference evidence="3" key="2">
    <citation type="submission" date="2016-02" db="EMBL/GenBank/DDBJ databases">
        <title>Draft genome sequence of five rapidly growing Mycobacterium species.</title>
        <authorList>
            <person name="Katahira K."/>
            <person name="Gotou Y."/>
            <person name="Iida K."/>
            <person name="Ogura Y."/>
            <person name="Hayashi T."/>
        </authorList>
    </citation>
    <scope>NUCLEOTIDE SEQUENCE [LARGE SCALE GENOMIC DNA]</scope>
    <source>
        <strain evidence="3">JCM15298</strain>
    </source>
</reference>
<sequence length="79" mass="8929">MSETPDAGSLQDTPDTTTGPPWSYPDDVDYAIDGGWDGIYDGVIVWVLTDGRRINRFRGEGSRREARVDQLYPECEAYR</sequence>
<organism evidence="2 3">
    <name type="scientific">Mycolicibacterium canariasense</name>
    <name type="common">Mycobacterium canariasense</name>
    <dbReference type="NCBI Taxonomy" id="228230"/>
    <lineage>
        <taxon>Bacteria</taxon>
        <taxon>Bacillati</taxon>
        <taxon>Actinomycetota</taxon>
        <taxon>Actinomycetes</taxon>
        <taxon>Mycobacteriales</taxon>
        <taxon>Mycobacteriaceae</taxon>
        <taxon>Mycolicibacterium</taxon>
    </lineage>
</organism>
<dbReference type="Proteomes" id="UP000069443">
    <property type="component" value="Unassembled WGS sequence"/>
</dbReference>
<protein>
    <submittedName>
        <fullName evidence="2">Uncharacterized protein</fullName>
    </submittedName>
</protein>
<keyword evidence="3" id="KW-1185">Reference proteome</keyword>
<evidence type="ECO:0000256" key="1">
    <source>
        <dbReference type="SAM" id="MobiDB-lite"/>
    </source>
</evidence>
<comment type="caution">
    <text evidence="2">The sequence shown here is derived from an EMBL/GenBank/DDBJ whole genome shotgun (WGS) entry which is preliminary data.</text>
</comment>
<accession>A0A100WCI1</accession>
<feature type="compositionally biased region" description="Polar residues" evidence="1">
    <location>
        <begin position="10"/>
        <end position="20"/>
    </location>
</feature>
<evidence type="ECO:0000313" key="2">
    <source>
        <dbReference type="EMBL" id="GAS95488.1"/>
    </source>
</evidence>
<dbReference type="AlphaFoldDB" id="A0A100WCI1"/>
<name>A0A100WCI1_MYCCR</name>
<dbReference type="RefSeq" id="WP_131805272.1">
    <property type="nucleotide sequence ID" value="NZ_BCSY01000039.1"/>
</dbReference>
<feature type="region of interest" description="Disordered" evidence="1">
    <location>
        <begin position="1"/>
        <end position="24"/>
    </location>
</feature>
<dbReference type="EMBL" id="BCSY01000039">
    <property type="protein sequence ID" value="GAS95488.1"/>
    <property type="molecule type" value="Genomic_DNA"/>
</dbReference>
<gene>
    <name evidence="2" type="ORF">RMCC_2454</name>
</gene>
<reference evidence="3" key="1">
    <citation type="journal article" date="2016" name="Genome Announc.">
        <title>Draft Genome Sequences of Five Rapidly Growing Mycobacterium Species, M. thermoresistibile, M. fortuitum subsp. acetamidolyticum, M. canariasense, M. brisbanense, and M. novocastrense.</title>
        <authorList>
            <person name="Katahira K."/>
            <person name="Ogura Y."/>
            <person name="Gotoh Y."/>
            <person name="Hayashi T."/>
        </authorList>
    </citation>
    <scope>NUCLEOTIDE SEQUENCE [LARGE SCALE GENOMIC DNA]</scope>
    <source>
        <strain evidence="3">JCM15298</strain>
    </source>
</reference>
<evidence type="ECO:0000313" key="3">
    <source>
        <dbReference type="Proteomes" id="UP000069443"/>
    </source>
</evidence>
<proteinExistence type="predicted"/>
<dbReference type="STRING" id="228230.RMCC_2454"/>